<accession>G8TZA6</accession>
<dbReference type="KEGG" id="sap:Sulac_0534"/>
<dbReference type="PANTHER" id="PTHR33169:SF14">
    <property type="entry name" value="TRANSCRIPTIONAL REGULATOR RV3488"/>
    <property type="match status" value="1"/>
</dbReference>
<organism evidence="2 3">
    <name type="scientific">Sulfobacillus acidophilus (strain ATCC 700253 / DSM 10332 / NAL)</name>
    <dbReference type="NCBI Taxonomy" id="679936"/>
    <lineage>
        <taxon>Bacteria</taxon>
        <taxon>Bacillati</taxon>
        <taxon>Bacillota</taxon>
        <taxon>Clostridia</taxon>
        <taxon>Eubacteriales</taxon>
        <taxon>Clostridiales Family XVII. Incertae Sedis</taxon>
        <taxon>Sulfobacillus</taxon>
    </lineage>
</organism>
<proteinExistence type="predicted"/>
<keyword evidence="3" id="KW-1185">Reference proteome</keyword>
<dbReference type="InterPro" id="IPR036388">
    <property type="entry name" value="WH-like_DNA-bd_sf"/>
</dbReference>
<dbReference type="EMBL" id="CP003179">
    <property type="protein sequence ID" value="AEW04075.1"/>
    <property type="molecule type" value="Genomic_DNA"/>
</dbReference>
<dbReference type="Gene3D" id="1.10.10.10">
    <property type="entry name" value="Winged helix-like DNA-binding domain superfamily/Winged helix DNA-binding domain"/>
    <property type="match status" value="1"/>
</dbReference>
<dbReference type="Proteomes" id="UP000005439">
    <property type="component" value="Chromosome"/>
</dbReference>
<reference evidence="3" key="1">
    <citation type="submission" date="2011-12" db="EMBL/GenBank/DDBJ databases">
        <title>The complete genome of chromosome of Sulfobacillus acidophilus DSM 10332.</title>
        <authorList>
            <person name="Lucas S."/>
            <person name="Han J."/>
            <person name="Lapidus A."/>
            <person name="Bruce D."/>
            <person name="Goodwin L."/>
            <person name="Pitluck S."/>
            <person name="Peters L."/>
            <person name="Kyrpides N."/>
            <person name="Mavromatis K."/>
            <person name="Ivanova N."/>
            <person name="Mikhailova N."/>
            <person name="Chertkov O."/>
            <person name="Saunders E."/>
            <person name="Detter J.C."/>
            <person name="Tapia R."/>
            <person name="Han C."/>
            <person name="Land M."/>
            <person name="Hauser L."/>
            <person name="Markowitz V."/>
            <person name="Cheng J.-F."/>
            <person name="Hugenholtz P."/>
            <person name="Woyke T."/>
            <person name="Wu D."/>
            <person name="Pukall R."/>
            <person name="Gehrich-Schroeter G."/>
            <person name="Schneider S."/>
            <person name="Klenk H.-P."/>
            <person name="Eisen J.A."/>
        </authorList>
    </citation>
    <scope>NUCLEOTIDE SEQUENCE [LARGE SCALE GENOMIC DNA]</scope>
    <source>
        <strain evidence="3">ATCC 700253 / DSM 10332 / NAL</strain>
    </source>
</reference>
<evidence type="ECO:0000313" key="3">
    <source>
        <dbReference type="Proteomes" id="UP000005439"/>
    </source>
</evidence>
<gene>
    <name evidence="2" type="ordered locus">Sulac_0534</name>
</gene>
<dbReference type="PANTHER" id="PTHR33169">
    <property type="entry name" value="PADR-FAMILY TRANSCRIPTIONAL REGULATOR"/>
    <property type="match status" value="1"/>
</dbReference>
<dbReference type="Pfam" id="PF03551">
    <property type="entry name" value="PadR"/>
    <property type="match status" value="1"/>
</dbReference>
<dbReference type="InterPro" id="IPR036390">
    <property type="entry name" value="WH_DNA-bd_sf"/>
</dbReference>
<sequence length="110" mass="12627">MGIDNLVPSLPVLLILRALEEGPAHGYKIARWIDEQSDHRLLLKEGTLYPTLHQLEQHGLIQGQWDRTHTKRPTKVYALTPMGRQRLEADRERWMQQVVAAQHVLGYGGI</sequence>
<dbReference type="STRING" id="679936.Sulac_0534"/>
<dbReference type="HOGENOM" id="CLU_063440_3_3_9"/>
<dbReference type="SUPFAM" id="SSF46785">
    <property type="entry name" value="Winged helix' DNA-binding domain"/>
    <property type="match status" value="1"/>
</dbReference>
<dbReference type="PATRIC" id="fig|679936.5.peg.560"/>
<evidence type="ECO:0000313" key="2">
    <source>
        <dbReference type="EMBL" id="AEW04075.1"/>
    </source>
</evidence>
<dbReference type="InterPro" id="IPR005149">
    <property type="entry name" value="Tscrpt_reg_PadR_N"/>
</dbReference>
<dbReference type="AlphaFoldDB" id="G8TZA6"/>
<reference evidence="2 3" key="2">
    <citation type="journal article" date="2012" name="Stand. Genomic Sci.">
        <title>Complete genome sequence of the moderately thermophilic mineral-sulfide-oxidizing firmicute Sulfobacillus acidophilus type strain (NAL(T)).</title>
        <authorList>
            <person name="Anderson I."/>
            <person name="Chertkov O."/>
            <person name="Chen A."/>
            <person name="Saunders E."/>
            <person name="Lapidus A."/>
            <person name="Nolan M."/>
            <person name="Lucas S."/>
            <person name="Hammon N."/>
            <person name="Deshpande S."/>
            <person name="Cheng J.F."/>
            <person name="Han C."/>
            <person name="Tapia R."/>
            <person name="Goodwin L.A."/>
            <person name="Pitluck S."/>
            <person name="Liolios K."/>
            <person name="Pagani I."/>
            <person name="Ivanova N."/>
            <person name="Mikhailova N."/>
            <person name="Pati A."/>
            <person name="Palaniappan K."/>
            <person name="Land M."/>
            <person name="Pan C."/>
            <person name="Rohde M."/>
            <person name="Pukall R."/>
            <person name="Goker M."/>
            <person name="Detter J.C."/>
            <person name="Woyke T."/>
            <person name="Bristow J."/>
            <person name="Eisen J.A."/>
            <person name="Markowitz V."/>
            <person name="Hugenholtz P."/>
            <person name="Kyrpides N.C."/>
            <person name="Klenk H.P."/>
            <person name="Mavromatis K."/>
        </authorList>
    </citation>
    <scope>NUCLEOTIDE SEQUENCE [LARGE SCALE GENOMIC DNA]</scope>
    <source>
        <strain evidence="3">ATCC 700253 / DSM 10332 / NAL</strain>
    </source>
</reference>
<evidence type="ECO:0000259" key="1">
    <source>
        <dbReference type="Pfam" id="PF03551"/>
    </source>
</evidence>
<protein>
    <submittedName>
        <fullName evidence="2">Transcriptional regulator, PadR family</fullName>
    </submittedName>
</protein>
<feature type="domain" description="Transcription regulator PadR N-terminal" evidence="1">
    <location>
        <begin position="15"/>
        <end position="88"/>
    </location>
</feature>
<name>G8TZA6_SULAD</name>
<dbReference type="InterPro" id="IPR052509">
    <property type="entry name" value="Metal_resp_DNA-bind_regulator"/>
</dbReference>